<dbReference type="PANTHER" id="PTHR13778">
    <property type="entry name" value="GLYCOSYLTRANSFERASE 8 DOMAIN-CONTAINING PROTEIN"/>
    <property type="match status" value="1"/>
</dbReference>
<gene>
    <name evidence="4" type="primary">gspA_6</name>
    <name evidence="4" type="ORF">SAMEA3353498_00621</name>
</gene>
<evidence type="ECO:0000313" key="4">
    <source>
        <dbReference type="EMBL" id="VNQ53571.1"/>
    </source>
</evidence>
<evidence type="ECO:0000256" key="3">
    <source>
        <dbReference type="ARBA" id="ARBA00022723"/>
    </source>
</evidence>
<evidence type="ECO:0000256" key="2">
    <source>
        <dbReference type="ARBA" id="ARBA00022679"/>
    </source>
</evidence>
<keyword evidence="2 4" id="KW-0808">Transferase</keyword>
<dbReference type="InterPro" id="IPR050748">
    <property type="entry name" value="Glycosyltrans_8_dom-fam"/>
</dbReference>
<dbReference type="RefSeq" id="WP_054364879.1">
    <property type="nucleotide sequence ID" value="NZ_CNPZ02000029.1"/>
</dbReference>
<sequence length="819" mass="95675">MIKTIVLAGDRNYTTQLETTIKSILYYNRDVKIYILNQDIMPDWFRKPRKIARMLGSDIIDVKLPEQTVFQNWKKQAHISSIAYARYFIPDYIQEDTVLYLDCDLLINDKLDSLFEQDIEEHYIAAIRDANGQGFNTGVLLINNEKWRQEKLKERLIEQSIITTKEVEEGRFEHFNGDQTIFNQVLQDDWLELGRAYNLQVGHDVVALYNNWQEHLTFSDQPVVIHFTTYRKPWTTLIANRYRDLWWQFHDLEWSQILQYHIGEFELLPRLDREFSCLTLTNSQDLEGIEELVTALLDVVFHIAAWTDMGDKLTKLVVYDNVRLHPQIVPPVLEKLKRKTDIYLDIHQGSEVESILRDVRNFGIPILSFSNTQHGMYNQMVFDKEDINLMIEAIKDYASNSRFLKDYNQGTFHCLIFTDTQDIEQLDYLAQYLPHVIFDVAAWTDMGPKLYELQNNYRNIRLHPAITIEKLEQLKVRMGLYLDISCGHSTHDIVKSVYEMNKIIFSFDSTQHGSFGQQIYSSKSPERMVEDIENLISGTFQARTPAIIVKDIDQTLDYIIENQSSIIRFGDGEMDLMLGKSIPYQVYDENLASQLKEIISLQSDEKLVIGLPNVFADRSNFTPAAEAFWKGHLEHHLKDYVELARADWYGTTFVSRPYIDYVNKSQSFSQFEKLKQIWRNKDILIVEGVTSRSGVGNDLFDGANSIKRIICPSHNAYARIEEIQEAVLQYVENRLILCMLGPTAKILSYNLFKKGYRVLDIGHIDSEYEWMKMGADTKVKFNHKHTAEHNFDQDIEFIEDETYNDQILIDLSTKNMEGI</sequence>
<dbReference type="AlphaFoldDB" id="A0A4J2DD37"/>
<protein>
    <submittedName>
        <fullName evidence="4">Glycosyl transferase family 8</fullName>
    </submittedName>
</protein>
<dbReference type="Pfam" id="PF08759">
    <property type="entry name" value="GT-D"/>
    <property type="match status" value="1"/>
</dbReference>
<accession>A0A4J2DD37</accession>
<dbReference type="InterPro" id="IPR002495">
    <property type="entry name" value="Glyco_trans_8"/>
</dbReference>
<dbReference type="GO" id="GO:0016757">
    <property type="term" value="F:glycosyltransferase activity"/>
    <property type="evidence" value="ECO:0007669"/>
    <property type="project" value="UniProtKB-KW"/>
</dbReference>
<dbReference type="GO" id="GO:0046872">
    <property type="term" value="F:metal ion binding"/>
    <property type="evidence" value="ECO:0007669"/>
    <property type="project" value="UniProtKB-KW"/>
</dbReference>
<proteinExistence type="predicted"/>
<organism evidence="4">
    <name type="scientific">Streptococcus pneumoniae</name>
    <dbReference type="NCBI Taxonomy" id="1313"/>
    <lineage>
        <taxon>Bacteria</taxon>
        <taxon>Bacillati</taxon>
        <taxon>Bacillota</taxon>
        <taxon>Bacilli</taxon>
        <taxon>Lactobacillales</taxon>
        <taxon>Streptococcaceae</taxon>
        <taxon>Streptococcus</taxon>
    </lineage>
</organism>
<dbReference type="Gene3D" id="3.90.550.10">
    <property type="entry name" value="Spore Coat Polysaccharide Biosynthesis Protein SpsA, Chain A"/>
    <property type="match status" value="1"/>
</dbReference>
<keyword evidence="1" id="KW-0328">Glycosyltransferase</keyword>
<dbReference type="CDD" id="cd04194">
    <property type="entry name" value="GT8_A4GalT_like"/>
    <property type="match status" value="1"/>
</dbReference>
<dbReference type="SUPFAM" id="SSF53448">
    <property type="entry name" value="Nucleotide-diphospho-sugar transferases"/>
    <property type="match status" value="1"/>
</dbReference>
<reference evidence="4" key="1">
    <citation type="submission" date="2019-04" db="EMBL/GenBank/DDBJ databases">
        <authorList>
            <consortium name="Pathogen Informatics"/>
        </authorList>
    </citation>
    <scope>NUCLEOTIDE SEQUENCE</scope>
    <source>
        <strain evidence="4">GPSC70</strain>
    </source>
</reference>
<evidence type="ECO:0000256" key="1">
    <source>
        <dbReference type="ARBA" id="ARBA00022676"/>
    </source>
</evidence>
<dbReference type="PANTHER" id="PTHR13778:SF47">
    <property type="entry name" value="LIPOPOLYSACCHARIDE 1,3-GALACTOSYLTRANSFERASE"/>
    <property type="match status" value="1"/>
</dbReference>
<dbReference type="EMBL" id="CAATIH010000002">
    <property type="protein sequence ID" value="VNQ53571.1"/>
    <property type="molecule type" value="Genomic_DNA"/>
</dbReference>
<dbReference type="Pfam" id="PF01501">
    <property type="entry name" value="Glyco_transf_8"/>
    <property type="match status" value="1"/>
</dbReference>
<dbReference type="InterPro" id="IPR029044">
    <property type="entry name" value="Nucleotide-diphossugar_trans"/>
</dbReference>
<name>A0A4J2DD37_STREE</name>
<keyword evidence="3" id="KW-0479">Metal-binding</keyword>
<dbReference type="InterPro" id="IPR014869">
    <property type="entry name" value="GT-D"/>
</dbReference>
<dbReference type="NCBIfam" id="TIGR03728">
    <property type="entry name" value="glyco_access_1"/>
    <property type="match status" value="1"/>
</dbReference>